<protein>
    <submittedName>
        <fullName evidence="2">Uncharacterized protein</fullName>
    </submittedName>
</protein>
<proteinExistence type="predicted"/>
<dbReference type="Proteomes" id="UP001162162">
    <property type="component" value="Unassembled WGS sequence"/>
</dbReference>
<dbReference type="AlphaFoldDB" id="A0AAV8XW29"/>
<name>A0AAV8XW29_9CUCU</name>
<dbReference type="SUPFAM" id="SSF50044">
    <property type="entry name" value="SH3-domain"/>
    <property type="match status" value="1"/>
</dbReference>
<feature type="region of interest" description="Disordered" evidence="1">
    <location>
        <begin position="1"/>
        <end position="24"/>
    </location>
</feature>
<dbReference type="EMBL" id="JAPWTK010000324">
    <property type="protein sequence ID" value="KAJ8942474.1"/>
    <property type="molecule type" value="Genomic_DNA"/>
</dbReference>
<evidence type="ECO:0000313" key="3">
    <source>
        <dbReference type="Proteomes" id="UP001162162"/>
    </source>
</evidence>
<dbReference type="InterPro" id="IPR036028">
    <property type="entry name" value="SH3-like_dom_sf"/>
</dbReference>
<keyword evidence="3" id="KW-1185">Reference proteome</keyword>
<gene>
    <name evidence="2" type="ORF">NQ318_017768</name>
</gene>
<reference evidence="2" key="1">
    <citation type="journal article" date="2023" name="Insect Mol. Biol.">
        <title>Genome sequencing provides insights into the evolution of gene families encoding plant cell wall-degrading enzymes in longhorned beetles.</title>
        <authorList>
            <person name="Shin N.R."/>
            <person name="Okamura Y."/>
            <person name="Kirsch R."/>
            <person name="Pauchet Y."/>
        </authorList>
    </citation>
    <scope>NUCLEOTIDE SEQUENCE</scope>
    <source>
        <strain evidence="2">AMC_N1</strain>
    </source>
</reference>
<feature type="compositionally biased region" description="Polar residues" evidence="1">
    <location>
        <begin position="1"/>
        <end position="11"/>
    </location>
</feature>
<evidence type="ECO:0000313" key="2">
    <source>
        <dbReference type="EMBL" id="KAJ8942474.1"/>
    </source>
</evidence>
<comment type="caution">
    <text evidence="2">The sequence shown here is derived from an EMBL/GenBank/DDBJ whole genome shotgun (WGS) entry which is preliminary data.</text>
</comment>
<accession>A0AAV8XW29</accession>
<evidence type="ECO:0000256" key="1">
    <source>
        <dbReference type="SAM" id="MobiDB-lite"/>
    </source>
</evidence>
<sequence>METGNWSSDCSNSDDEDHPNTAIPWRGGVKGQCTVVDRVVQYFIGKRTLMSLADYCAVGNSEVNMRRGTLSNYLKLAVQDGGNSVEGWAPAAYLENLHRKSSRSSSRSQDRLND</sequence>
<organism evidence="2 3">
    <name type="scientific">Aromia moschata</name>
    <dbReference type="NCBI Taxonomy" id="1265417"/>
    <lineage>
        <taxon>Eukaryota</taxon>
        <taxon>Metazoa</taxon>
        <taxon>Ecdysozoa</taxon>
        <taxon>Arthropoda</taxon>
        <taxon>Hexapoda</taxon>
        <taxon>Insecta</taxon>
        <taxon>Pterygota</taxon>
        <taxon>Neoptera</taxon>
        <taxon>Endopterygota</taxon>
        <taxon>Coleoptera</taxon>
        <taxon>Polyphaga</taxon>
        <taxon>Cucujiformia</taxon>
        <taxon>Chrysomeloidea</taxon>
        <taxon>Cerambycidae</taxon>
        <taxon>Cerambycinae</taxon>
        <taxon>Callichromatini</taxon>
        <taxon>Aromia</taxon>
    </lineage>
</organism>